<sequence length="621" mass="68388">MTLNVLPNLVVPPSAAMASLLLVIVSSLAALALRYIYNGLFPRPLSGIPYTSSSVHRMFGDLGQVKAIGRVTRETSSAFFEVARALKSPVVQLLAPSFLSPIIVVDDGREIEDILNRRNREFDRGRMTTQFFRPMFPHCTIAQETTPALRAQKRLWSDVMGTEFLRRVVAPNVNDAAGEVVQLWRIKNAQTANGGAFSVRRDFSKAALDVIWVAILGSKLGVVQREIDAVVAKKNGGGVGGSSSGAEEVGGVNDSDNEDVTADHTITTTTITSTALPPSAKAVQHAMEYLNEIVDEGFTSVFPSLAFWRVKMTPRYWRFKRIADAEVRGLMEAACARFQRIDAAKSTGDELDTCAMDMVLRREIITAKRAGKPIPDPTRDPAMLQELLLMLIAGHDSTANTLSWFVKIIANRPTAQDKLRQALVNALPSPKNPSAHDILDADIPYLDATVEETVRLAATAGAVSRRVLVDTTVLGHHIPAGANILLNTRLYKPQIPVPEELRSASSQAAYAKKRMQHVGFGLVDEEDSWSDLDKFRPERWLVIDENEEPMFDPHALPSLVFGGGLRGCFGKRLAIMELRIMIVHIILNFEFLPLPAELDNMAGEEKLFRGPRTCHVKLKVL</sequence>
<protein>
    <submittedName>
        <fullName evidence="10">Cytochrome P450</fullName>
    </submittedName>
</protein>
<dbReference type="InterPro" id="IPR002401">
    <property type="entry name" value="Cyt_P450_E_grp-I"/>
</dbReference>
<dbReference type="PANTHER" id="PTHR24305:SF232">
    <property type="entry name" value="P450, PUTATIVE (EUROFUNG)-RELATED"/>
    <property type="match status" value="1"/>
</dbReference>
<dbReference type="EMBL" id="JAULSW010000001">
    <property type="protein sequence ID" value="KAK3395315.1"/>
    <property type="molecule type" value="Genomic_DNA"/>
</dbReference>
<dbReference type="PANTHER" id="PTHR24305">
    <property type="entry name" value="CYTOCHROME P450"/>
    <property type="match status" value="1"/>
</dbReference>
<dbReference type="InterPro" id="IPR036396">
    <property type="entry name" value="Cyt_P450_sf"/>
</dbReference>
<keyword evidence="9" id="KW-1133">Transmembrane helix</keyword>
<evidence type="ECO:0000256" key="6">
    <source>
        <dbReference type="PIRSR" id="PIRSR602401-1"/>
    </source>
</evidence>
<reference evidence="10" key="1">
    <citation type="journal article" date="2023" name="Mol. Phylogenet. Evol.">
        <title>Genome-scale phylogeny and comparative genomics of the fungal order Sordariales.</title>
        <authorList>
            <person name="Hensen N."/>
            <person name="Bonometti L."/>
            <person name="Westerberg I."/>
            <person name="Brannstrom I.O."/>
            <person name="Guillou S."/>
            <person name="Cros-Aarteil S."/>
            <person name="Calhoun S."/>
            <person name="Haridas S."/>
            <person name="Kuo A."/>
            <person name="Mondo S."/>
            <person name="Pangilinan J."/>
            <person name="Riley R."/>
            <person name="LaButti K."/>
            <person name="Andreopoulos B."/>
            <person name="Lipzen A."/>
            <person name="Chen C."/>
            <person name="Yan M."/>
            <person name="Daum C."/>
            <person name="Ng V."/>
            <person name="Clum A."/>
            <person name="Steindorff A."/>
            <person name="Ohm R.A."/>
            <person name="Martin F."/>
            <person name="Silar P."/>
            <person name="Natvig D.O."/>
            <person name="Lalanne C."/>
            <person name="Gautier V."/>
            <person name="Ament-Velasquez S.L."/>
            <person name="Kruys A."/>
            <person name="Hutchinson M.I."/>
            <person name="Powell A.J."/>
            <person name="Barry K."/>
            <person name="Miller A.N."/>
            <person name="Grigoriev I.V."/>
            <person name="Debuchy R."/>
            <person name="Gladieux P."/>
            <person name="Hiltunen Thoren M."/>
            <person name="Johannesson H."/>
        </authorList>
    </citation>
    <scope>NUCLEOTIDE SEQUENCE</scope>
    <source>
        <strain evidence="10">CBS 232.78</strain>
    </source>
</reference>
<evidence type="ECO:0000313" key="10">
    <source>
        <dbReference type="EMBL" id="KAK3395315.1"/>
    </source>
</evidence>
<accession>A0AAE0P8L3</accession>
<gene>
    <name evidence="10" type="ORF">B0H63DRAFT_66708</name>
</gene>
<keyword evidence="4 6" id="KW-0479">Metal-binding</keyword>
<keyword evidence="7" id="KW-0560">Oxidoreductase</keyword>
<comment type="caution">
    <text evidence="10">The sequence shown here is derived from an EMBL/GenBank/DDBJ whole genome shotgun (WGS) entry which is preliminary data.</text>
</comment>
<dbReference type="Pfam" id="PF00067">
    <property type="entry name" value="p450"/>
    <property type="match status" value="2"/>
</dbReference>
<feature type="binding site" description="axial binding residue" evidence="6">
    <location>
        <position position="568"/>
    </location>
    <ligand>
        <name>heme</name>
        <dbReference type="ChEBI" id="CHEBI:30413"/>
    </ligand>
    <ligandPart>
        <name>Fe</name>
        <dbReference type="ChEBI" id="CHEBI:18248"/>
    </ligandPart>
</feature>
<reference evidence="10" key="2">
    <citation type="submission" date="2023-06" db="EMBL/GenBank/DDBJ databases">
        <authorList>
            <consortium name="Lawrence Berkeley National Laboratory"/>
            <person name="Haridas S."/>
            <person name="Hensen N."/>
            <person name="Bonometti L."/>
            <person name="Westerberg I."/>
            <person name="Brannstrom I.O."/>
            <person name="Guillou S."/>
            <person name="Cros-Aarteil S."/>
            <person name="Calhoun S."/>
            <person name="Kuo A."/>
            <person name="Mondo S."/>
            <person name="Pangilinan J."/>
            <person name="Riley R."/>
            <person name="LaButti K."/>
            <person name="Andreopoulos B."/>
            <person name="Lipzen A."/>
            <person name="Chen C."/>
            <person name="Yanf M."/>
            <person name="Daum C."/>
            <person name="Ng V."/>
            <person name="Clum A."/>
            <person name="Steindorff A."/>
            <person name="Ohm R."/>
            <person name="Martin F."/>
            <person name="Silar P."/>
            <person name="Natvig D."/>
            <person name="Lalanne C."/>
            <person name="Gautier V."/>
            <person name="Ament-velasquez S.L."/>
            <person name="Kruys A."/>
            <person name="Hutchinson M.I."/>
            <person name="Powell A.J."/>
            <person name="Barry K."/>
            <person name="Miller A.N."/>
            <person name="Grigoriev I.V."/>
            <person name="Debuchy R."/>
            <person name="Gladieux P."/>
            <person name="Thoren M.H."/>
            <person name="Johannesson H."/>
        </authorList>
    </citation>
    <scope>NUCLEOTIDE SEQUENCE</scope>
    <source>
        <strain evidence="10">CBS 232.78</strain>
    </source>
</reference>
<dbReference type="GO" id="GO:0020037">
    <property type="term" value="F:heme binding"/>
    <property type="evidence" value="ECO:0007669"/>
    <property type="project" value="InterPro"/>
</dbReference>
<keyword evidence="7" id="KW-0503">Monooxygenase</keyword>
<dbReference type="InterPro" id="IPR050121">
    <property type="entry name" value="Cytochrome_P450_monoxygenase"/>
</dbReference>
<keyword evidence="11" id="KW-1185">Reference proteome</keyword>
<evidence type="ECO:0000256" key="2">
    <source>
        <dbReference type="ARBA" id="ARBA00010617"/>
    </source>
</evidence>
<dbReference type="PROSITE" id="PS00086">
    <property type="entry name" value="CYTOCHROME_P450"/>
    <property type="match status" value="1"/>
</dbReference>
<comment type="cofactor">
    <cofactor evidence="1 6">
        <name>heme</name>
        <dbReference type="ChEBI" id="CHEBI:30413"/>
    </cofactor>
</comment>
<dbReference type="SUPFAM" id="SSF48264">
    <property type="entry name" value="Cytochrome P450"/>
    <property type="match status" value="1"/>
</dbReference>
<evidence type="ECO:0000256" key="9">
    <source>
        <dbReference type="SAM" id="Phobius"/>
    </source>
</evidence>
<comment type="similarity">
    <text evidence="2 7">Belongs to the cytochrome P450 family.</text>
</comment>
<feature type="compositionally biased region" description="Low complexity" evidence="8">
    <location>
        <begin position="244"/>
        <end position="253"/>
    </location>
</feature>
<organism evidence="10 11">
    <name type="scientific">Podospora didyma</name>
    <dbReference type="NCBI Taxonomy" id="330526"/>
    <lineage>
        <taxon>Eukaryota</taxon>
        <taxon>Fungi</taxon>
        <taxon>Dikarya</taxon>
        <taxon>Ascomycota</taxon>
        <taxon>Pezizomycotina</taxon>
        <taxon>Sordariomycetes</taxon>
        <taxon>Sordariomycetidae</taxon>
        <taxon>Sordariales</taxon>
        <taxon>Podosporaceae</taxon>
        <taxon>Podospora</taxon>
    </lineage>
</organism>
<evidence type="ECO:0000256" key="3">
    <source>
        <dbReference type="ARBA" id="ARBA00022617"/>
    </source>
</evidence>
<dbReference type="GO" id="GO:0005506">
    <property type="term" value="F:iron ion binding"/>
    <property type="evidence" value="ECO:0007669"/>
    <property type="project" value="InterPro"/>
</dbReference>
<evidence type="ECO:0000313" key="11">
    <source>
        <dbReference type="Proteomes" id="UP001285441"/>
    </source>
</evidence>
<dbReference type="InterPro" id="IPR001128">
    <property type="entry name" value="Cyt_P450"/>
</dbReference>
<name>A0AAE0P8L3_9PEZI</name>
<keyword evidence="9" id="KW-0472">Membrane</keyword>
<dbReference type="PRINTS" id="PR00463">
    <property type="entry name" value="EP450I"/>
</dbReference>
<dbReference type="PRINTS" id="PR00385">
    <property type="entry name" value="P450"/>
</dbReference>
<evidence type="ECO:0000256" key="7">
    <source>
        <dbReference type="RuleBase" id="RU000461"/>
    </source>
</evidence>
<keyword evidence="9" id="KW-0812">Transmembrane</keyword>
<evidence type="ECO:0000256" key="8">
    <source>
        <dbReference type="SAM" id="MobiDB-lite"/>
    </source>
</evidence>
<feature type="region of interest" description="Disordered" evidence="8">
    <location>
        <begin position="239"/>
        <end position="259"/>
    </location>
</feature>
<keyword evidence="5 6" id="KW-0408">Iron</keyword>
<keyword evidence="3 6" id="KW-0349">Heme</keyword>
<dbReference type="GO" id="GO:0004497">
    <property type="term" value="F:monooxygenase activity"/>
    <property type="evidence" value="ECO:0007669"/>
    <property type="project" value="UniProtKB-KW"/>
</dbReference>
<dbReference type="Gene3D" id="1.10.630.10">
    <property type="entry name" value="Cytochrome P450"/>
    <property type="match status" value="1"/>
</dbReference>
<evidence type="ECO:0000256" key="5">
    <source>
        <dbReference type="ARBA" id="ARBA00023004"/>
    </source>
</evidence>
<feature type="transmembrane region" description="Helical" evidence="9">
    <location>
        <begin position="15"/>
        <end position="37"/>
    </location>
</feature>
<evidence type="ECO:0000256" key="4">
    <source>
        <dbReference type="ARBA" id="ARBA00022723"/>
    </source>
</evidence>
<proteinExistence type="inferred from homology"/>
<dbReference type="Proteomes" id="UP001285441">
    <property type="component" value="Unassembled WGS sequence"/>
</dbReference>
<dbReference type="AlphaFoldDB" id="A0AAE0P8L3"/>
<evidence type="ECO:0000256" key="1">
    <source>
        <dbReference type="ARBA" id="ARBA00001971"/>
    </source>
</evidence>
<dbReference type="InterPro" id="IPR017972">
    <property type="entry name" value="Cyt_P450_CS"/>
</dbReference>
<dbReference type="GO" id="GO:0016705">
    <property type="term" value="F:oxidoreductase activity, acting on paired donors, with incorporation or reduction of molecular oxygen"/>
    <property type="evidence" value="ECO:0007669"/>
    <property type="project" value="InterPro"/>
</dbReference>